<evidence type="ECO:0000313" key="12">
    <source>
        <dbReference type="EMBL" id="CAG8473960.1"/>
    </source>
</evidence>
<dbReference type="SUPFAM" id="SSF81624">
    <property type="entry name" value="N-terminal domain of MutM-like DNA repair proteins"/>
    <property type="match status" value="1"/>
</dbReference>
<evidence type="ECO:0000256" key="7">
    <source>
        <dbReference type="ARBA" id="ARBA00023239"/>
    </source>
</evidence>
<dbReference type="SMART" id="SM01232">
    <property type="entry name" value="H2TH"/>
    <property type="match status" value="1"/>
</dbReference>
<keyword evidence="5" id="KW-0238">DNA-binding</keyword>
<evidence type="ECO:0000313" key="13">
    <source>
        <dbReference type="Proteomes" id="UP000789342"/>
    </source>
</evidence>
<dbReference type="FunFam" id="1.10.8.50:FF:000009">
    <property type="entry name" value="Formamidopyrimidine-DNA glycosylase"/>
    <property type="match status" value="1"/>
</dbReference>
<dbReference type="GO" id="GO:0016829">
    <property type="term" value="F:lyase activity"/>
    <property type="evidence" value="ECO:0007669"/>
    <property type="project" value="UniProtKB-KW"/>
</dbReference>
<evidence type="ECO:0000256" key="3">
    <source>
        <dbReference type="ARBA" id="ARBA00022763"/>
    </source>
</evidence>
<keyword evidence="3" id="KW-0227">DNA damage</keyword>
<dbReference type="AlphaFoldDB" id="A0A9N8Z799"/>
<evidence type="ECO:0000256" key="6">
    <source>
        <dbReference type="ARBA" id="ARBA00023204"/>
    </source>
</evidence>
<dbReference type="EMBL" id="CAJVPV010000787">
    <property type="protein sequence ID" value="CAG8473960.1"/>
    <property type="molecule type" value="Genomic_DNA"/>
</dbReference>
<sequence length="344" mass="39198">MPELPEVHRAERACNHNMIRKRITKVETQQDNLVFCGITNKEFETSILNKIVVDTGRWGKYFYFILNEKPHPVFHFGMAGDIRFKDQDAFSYRRKKSKNDSEEWPPRFWKLVITLEDVNDKSSPSTTMAFTDERRLARVRLVDSALTDPPISKLGFDPLNNMLKLEDFGKLILKRRCPIKALLLDQSFSAGIGNWIADEVLYQSKIHPSQYTNTLSSEQISALHEKIVYVCQTAVDANAEASSFPNSWLFHYRWGKGNKDGTFMPDGEQIIFQTVGGRTSAIVPSAQVLVEKSNDSSRASENSKSARKRKAKSEKSPTESPPKSSDVKDTVNKSKKKRSRTKET</sequence>
<evidence type="ECO:0000256" key="2">
    <source>
        <dbReference type="ARBA" id="ARBA00009409"/>
    </source>
</evidence>
<keyword evidence="7" id="KW-0456">Lyase</keyword>
<dbReference type="InterPro" id="IPR035937">
    <property type="entry name" value="FPG_N"/>
</dbReference>
<comment type="similarity">
    <text evidence="2">Belongs to the FPG family.</text>
</comment>
<evidence type="ECO:0000256" key="9">
    <source>
        <dbReference type="ARBA" id="ARBA00023295"/>
    </source>
</evidence>
<feature type="compositionally biased region" description="Basic residues" evidence="10">
    <location>
        <begin position="333"/>
        <end position="344"/>
    </location>
</feature>
<name>A0A9N8Z799_9GLOM</name>
<dbReference type="Proteomes" id="UP000789342">
    <property type="component" value="Unassembled WGS sequence"/>
</dbReference>
<organism evidence="12 13">
    <name type="scientific">Acaulospora morrowiae</name>
    <dbReference type="NCBI Taxonomy" id="94023"/>
    <lineage>
        <taxon>Eukaryota</taxon>
        <taxon>Fungi</taxon>
        <taxon>Fungi incertae sedis</taxon>
        <taxon>Mucoromycota</taxon>
        <taxon>Glomeromycotina</taxon>
        <taxon>Glomeromycetes</taxon>
        <taxon>Diversisporales</taxon>
        <taxon>Acaulosporaceae</taxon>
        <taxon>Acaulospora</taxon>
    </lineage>
</organism>
<dbReference type="PANTHER" id="PTHR22993:SF9">
    <property type="entry name" value="FORMAMIDOPYRIMIDINE-DNA GLYCOSYLASE"/>
    <property type="match status" value="1"/>
</dbReference>
<dbReference type="GO" id="GO:0005634">
    <property type="term" value="C:nucleus"/>
    <property type="evidence" value="ECO:0007669"/>
    <property type="project" value="TreeGrafter"/>
</dbReference>
<keyword evidence="9" id="KW-0326">Glycosidase</keyword>
<dbReference type="GO" id="GO:0003684">
    <property type="term" value="F:damaged DNA binding"/>
    <property type="evidence" value="ECO:0007669"/>
    <property type="project" value="InterPro"/>
</dbReference>
<keyword evidence="8" id="KW-0511">Multifunctional enzyme</keyword>
<dbReference type="GO" id="GO:0003906">
    <property type="term" value="F:DNA-(apurinic or apyrimidinic site) endonuclease activity"/>
    <property type="evidence" value="ECO:0007669"/>
    <property type="project" value="InterPro"/>
</dbReference>
<dbReference type="PROSITE" id="PS51068">
    <property type="entry name" value="FPG_CAT"/>
    <property type="match status" value="1"/>
</dbReference>
<gene>
    <name evidence="12" type="ORF">AMORRO_LOCUS1987</name>
</gene>
<dbReference type="Pfam" id="PF01149">
    <property type="entry name" value="Fapy_DNA_glyco"/>
    <property type="match status" value="1"/>
</dbReference>
<proteinExistence type="inferred from homology"/>
<evidence type="ECO:0000256" key="4">
    <source>
        <dbReference type="ARBA" id="ARBA00022801"/>
    </source>
</evidence>
<dbReference type="GO" id="GO:0006284">
    <property type="term" value="P:base-excision repair"/>
    <property type="evidence" value="ECO:0007669"/>
    <property type="project" value="InterPro"/>
</dbReference>
<feature type="domain" description="Formamidopyrimidine-DNA glycosylase catalytic" evidence="11">
    <location>
        <begin position="2"/>
        <end position="137"/>
    </location>
</feature>
<dbReference type="InterPro" id="IPR015886">
    <property type="entry name" value="H2TH_FPG"/>
</dbReference>
<dbReference type="GO" id="GO:0008270">
    <property type="term" value="F:zinc ion binding"/>
    <property type="evidence" value="ECO:0007669"/>
    <property type="project" value="InterPro"/>
</dbReference>
<dbReference type="Gene3D" id="3.20.190.10">
    <property type="entry name" value="MutM-like, N-terminal"/>
    <property type="match status" value="1"/>
</dbReference>
<keyword evidence="4" id="KW-0378">Hydrolase</keyword>
<dbReference type="GO" id="GO:0008534">
    <property type="term" value="F:oxidized purine nucleobase lesion DNA N-glycosylase activity"/>
    <property type="evidence" value="ECO:0007669"/>
    <property type="project" value="UniProtKB-EC"/>
</dbReference>
<dbReference type="SMART" id="SM00898">
    <property type="entry name" value="Fapy_DNA_glyco"/>
    <property type="match status" value="1"/>
</dbReference>
<keyword evidence="13" id="KW-1185">Reference proteome</keyword>
<comment type="caution">
    <text evidence="12">The sequence shown here is derived from an EMBL/GenBank/DDBJ whole genome shotgun (WGS) entry which is preliminary data.</text>
</comment>
<dbReference type="CDD" id="cd08972">
    <property type="entry name" value="PF_Nei_N"/>
    <property type="match status" value="1"/>
</dbReference>
<dbReference type="Gene3D" id="1.10.8.50">
    <property type="match status" value="1"/>
</dbReference>
<dbReference type="OrthoDB" id="444592at2759"/>
<feature type="region of interest" description="Disordered" evidence="10">
    <location>
        <begin position="290"/>
        <end position="344"/>
    </location>
</feature>
<comment type="catalytic activity">
    <reaction evidence="1">
        <text>Hydrolysis of DNA containing ring-opened 7-methylguanine residues, releasing 2,6-diamino-4-hydroxy-5-(N-methyl)formamidopyrimidine.</text>
        <dbReference type="EC" id="3.2.2.23"/>
    </reaction>
</comment>
<evidence type="ECO:0000259" key="11">
    <source>
        <dbReference type="PROSITE" id="PS51068"/>
    </source>
</evidence>
<dbReference type="InterPro" id="IPR012319">
    <property type="entry name" value="FPG_cat"/>
</dbReference>
<keyword evidence="6" id="KW-0234">DNA repair</keyword>
<dbReference type="Pfam" id="PF06831">
    <property type="entry name" value="H2TH"/>
    <property type="match status" value="1"/>
</dbReference>
<protein>
    <submittedName>
        <fullName evidence="12">11133_t:CDS:1</fullName>
    </submittedName>
</protein>
<dbReference type="InterPro" id="IPR010979">
    <property type="entry name" value="Ribosomal_uS13-like_H2TH"/>
</dbReference>
<dbReference type="SUPFAM" id="SSF46946">
    <property type="entry name" value="S13-like H2TH domain"/>
    <property type="match status" value="1"/>
</dbReference>
<dbReference type="PANTHER" id="PTHR22993">
    <property type="entry name" value="FORMAMIDOPYRIMIDINE-DNA GLYCOSYLASE"/>
    <property type="match status" value="1"/>
</dbReference>
<accession>A0A9N8Z799</accession>
<evidence type="ECO:0000256" key="5">
    <source>
        <dbReference type="ARBA" id="ARBA00023125"/>
    </source>
</evidence>
<reference evidence="12" key="1">
    <citation type="submission" date="2021-06" db="EMBL/GenBank/DDBJ databases">
        <authorList>
            <person name="Kallberg Y."/>
            <person name="Tangrot J."/>
            <person name="Rosling A."/>
        </authorList>
    </citation>
    <scope>NUCLEOTIDE SEQUENCE</scope>
    <source>
        <strain evidence="12">CL551</strain>
    </source>
</reference>
<evidence type="ECO:0000256" key="10">
    <source>
        <dbReference type="SAM" id="MobiDB-lite"/>
    </source>
</evidence>
<evidence type="ECO:0000256" key="1">
    <source>
        <dbReference type="ARBA" id="ARBA00001668"/>
    </source>
</evidence>
<evidence type="ECO:0000256" key="8">
    <source>
        <dbReference type="ARBA" id="ARBA00023268"/>
    </source>
</evidence>